<proteinExistence type="predicted"/>
<accession>A0A6M8SUN9</accession>
<dbReference type="PANTHER" id="PTHR33371">
    <property type="entry name" value="INTERMEMBRANE PHOSPHOLIPID TRANSPORT SYSTEM BINDING PROTEIN MLAD-RELATED"/>
    <property type="match status" value="1"/>
</dbReference>
<evidence type="ECO:0000256" key="2">
    <source>
        <dbReference type="SAM" id="Phobius"/>
    </source>
</evidence>
<reference evidence="4 5" key="1">
    <citation type="submission" date="2020-05" db="EMBL/GenBank/DDBJ databases">
        <title>Complete genome sequence of Deefgea sp. D17.</title>
        <authorList>
            <person name="Bae J.-W."/>
            <person name="Han J.E."/>
        </authorList>
    </citation>
    <scope>NUCLEOTIDE SEQUENCE [LARGE SCALE GENOMIC DNA]</scope>
    <source>
        <strain evidence="4 5">D17</strain>
    </source>
</reference>
<evidence type="ECO:0000313" key="4">
    <source>
        <dbReference type="EMBL" id="QKJ67854.1"/>
    </source>
</evidence>
<dbReference type="EMBL" id="CP054143">
    <property type="protein sequence ID" value="QKJ67854.1"/>
    <property type="molecule type" value="Genomic_DNA"/>
</dbReference>
<dbReference type="AlphaFoldDB" id="A0A6M8SUN9"/>
<protein>
    <submittedName>
        <fullName evidence="4">MCE family protein</fullName>
    </submittedName>
</protein>
<keyword evidence="2" id="KW-1133">Transmembrane helix</keyword>
<dbReference type="Proteomes" id="UP000504844">
    <property type="component" value="Chromosome"/>
</dbReference>
<dbReference type="InterPro" id="IPR003399">
    <property type="entry name" value="Mce/MlaD"/>
</dbReference>
<evidence type="ECO:0000256" key="1">
    <source>
        <dbReference type="SAM" id="Coils"/>
    </source>
</evidence>
<dbReference type="RefSeq" id="WP_173534355.1">
    <property type="nucleotide sequence ID" value="NZ_CP054143.1"/>
</dbReference>
<feature type="transmembrane region" description="Helical" evidence="2">
    <location>
        <begin position="20"/>
        <end position="40"/>
    </location>
</feature>
<gene>
    <name evidence="4" type="ORF">HQN60_14620</name>
</gene>
<organism evidence="4 5">
    <name type="scientific">Deefgea piscis</name>
    <dbReference type="NCBI Taxonomy" id="2739061"/>
    <lineage>
        <taxon>Bacteria</taxon>
        <taxon>Pseudomonadati</taxon>
        <taxon>Pseudomonadota</taxon>
        <taxon>Betaproteobacteria</taxon>
        <taxon>Neisseriales</taxon>
        <taxon>Chitinibacteraceae</taxon>
        <taxon>Deefgea</taxon>
    </lineage>
</organism>
<keyword evidence="2" id="KW-0472">Membrane</keyword>
<dbReference type="Pfam" id="PF02470">
    <property type="entry name" value="MlaD"/>
    <property type="match status" value="1"/>
</dbReference>
<sequence>MKNKVQLLKDYDPRFRWLTWRVVLLATWVFVAFAVLLVVLGQRQGFFSSKEKVHFVAENGSGLTPGMQVRLSGFRIGVTDKVSLNEQAKVDVTLLIEQQYMQWVKADSIAILQQEGLIGDHYIEIAGGSAVAPRLPEGGVLVFAPALGLADIAQNLSNRTLPMIDSMQQTFDYLNDPKGDIRLALANVRQLSVEMRETRQRLDQLLARVDGVVDVEARSTLNSADRLLTRVDGVAAELNTQLSPVLLGAASIVVSVDAAAKDASATAAVVRKAIELSAPSLPGMVRHTDELLYGGRQTLEAVNQSWPINTMLTPLPLQAPVPESRR</sequence>
<evidence type="ECO:0000313" key="5">
    <source>
        <dbReference type="Proteomes" id="UP000504844"/>
    </source>
</evidence>
<dbReference type="PANTHER" id="PTHR33371:SF4">
    <property type="entry name" value="INTERMEMBRANE PHOSPHOLIPID TRANSPORT SYSTEM BINDING PROTEIN MLAD"/>
    <property type="match status" value="1"/>
</dbReference>
<dbReference type="InterPro" id="IPR052336">
    <property type="entry name" value="MlaD_Phospholipid_Transporter"/>
</dbReference>
<keyword evidence="1" id="KW-0175">Coiled coil</keyword>
<name>A0A6M8SUN9_9NEIS</name>
<dbReference type="KEGG" id="dee:HQN60_14620"/>
<feature type="domain" description="Mce/MlaD" evidence="3">
    <location>
        <begin position="52"/>
        <end position="127"/>
    </location>
</feature>
<keyword evidence="5" id="KW-1185">Reference proteome</keyword>
<keyword evidence="2" id="KW-0812">Transmembrane</keyword>
<evidence type="ECO:0000259" key="3">
    <source>
        <dbReference type="Pfam" id="PF02470"/>
    </source>
</evidence>
<feature type="coiled-coil region" evidence="1">
    <location>
        <begin position="181"/>
        <end position="208"/>
    </location>
</feature>